<name>A0A420E9M8_9SPHN</name>
<dbReference type="InterPro" id="IPR014895">
    <property type="entry name" value="Alginate_lyase_2"/>
</dbReference>
<proteinExistence type="predicted"/>
<gene>
    <name evidence="2" type="ORF">D6851_17155</name>
</gene>
<dbReference type="RefSeq" id="WP_120326069.1">
    <property type="nucleotide sequence ID" value="NZ_RAPF01000019.1"/>
</dbReference>
<dbReference type="Proteomes" id="UP000284395">
    <property type="component" value="Unassembled WGS sequence"/>
</dbReference>
<evidence type="ECO:0000313" key="3">
    <source>
        <dbReference type="Proteomes" id="UP000284395"/>
    </source>
</evidence>
<dbReference type="Pfam" id="PF08787">
    <property type="entry name" value="Alginate_lyase2"/>
    <property type="match status" value="1"/>
</dbReference>
<dbReference type="AlphaFoldDB" id="A0A420E9M8"/>
<dbReference type="InterPro" id="IPR013320">
    <property type="entry name" value="ConA-like_dom_sf"/>
</dbReference>
<sequence>MILRKTYVSHPHPGAGTLHKCVLAVMGSLLVFGANILASPLQAQPQKLAHLSCNPEGGDKDKAPYTSARFVNLLDHTMKLQIDGNNESKSVPTCLKQKQIRAGFYAPQRWRMIEGNMVFSIDQGVHRNRVELRGLDADATFEQELVGSVQLRRDAETSPKYTIAQIYSRKPRFPVLRLEFNANRQGKRDHVWAVYRNGIGPRNQSYKSLGPVSGGFDNFSIRFGEDNGIYATFNGVTKFFGTNFPKVWRSQNNSIHYKAGCYLQKAGDCEARFKVLRFQRVMNARIVDQPFAKKSTGNTTAKAGMAGYETIWGATRPARDHALDREALPQ</sequence>
<comment type="caution">
    <text evidence="2">The sequence shown here is derived from an EMBL/GenBank/DDBJ whole genome shotgun (WGS) entry which is preliminary data.</text>
</comment>
<feature type="domain" description="Alginate lyase 2" evidence="1">
    <location>
        <begin position="114"/>
        <end position="273"/>
    </location>
</feature>
<dbReference type="OrthoDB" id="7428687at2"/>
<reference evidence="2 3" key="1">
    <citation type="submission" date="2018-09" db="EMBL/GenBank/DDBJ databases">
        <title>Altererythrobacter spongiae sp. nov., isolated from a marine sponge.</title>
        <authorList>
            <person name="Zhuang L."/>
            <person name="Luo L."/>
        </authorList>
    </citation>
    <scope>NUCLEOTIDE SEQUENCE [LARGE SCALE GENOMIC DNA]</scope>
    <source>
        <strain evidence="2 3">HN-Y73</strain>
    </source>
</reference>
<evidence type="ECO:0000313" key="2">
    <source>
        <dbReference type="EMBL" id="RKF15972.1"/>
    </source>
</evidence>
<keyword evidence="3" id="KW-1185">Reference proteome</keyword>
<dbReference type="EMBL" id="RAPF01000019">
    <property type="protein sequence ID" value="RKF15972.1"/>
    <property type="molecule type" value="Genomic_DNA"/>
</dbReference>
<protein>
    <recommendedName>
        <fullName evidence="1">Alginate lyase 2 domain-containing protein</fullName>
    </recommendedName>
</protein>
<accession>A0A420E9M8</accession>
<evidence type="ECO:0000259" key="1">
    <source>
        <dbReference type="Pfam" id="PF08787"/>
    </source>
</evidence>
<dbReference type="Gene3D" id="2.60.120.200">
    <property type="match status" value="1"/>
</dbReference>
<organism evidence="2 3">
    <name type="scientific">Altericroceibacterium spongiae</name>
    <dbReference type="NCBI Taxonomy" id="2320269"/>
    <lineage>
        <taxon>Bacteria</taxon>
        <taxon>Pseudomonadati</taxon>
        <taxon>Pseudomonadota</taxon>
        <taxon>Alphaproteobacteria</taxon>
        <taxon>Sphingomonadales</taxon>
        <taxon>Erythrobacteraceae</taxon>
        <taxon>Altericroceibacterium</taxon>
    </lineage>
</organism>
<dbReference type="SUPFAM" id="SSF49899">
    <property type="entry name" value="Concanavalin A-like lectins/glucanases"/>
    <property type="match status" value="1"/>
</dbReference>